<evidence type="ECO:0000256" key="2">
    <source>
        <dbReference type="ARBA" id="ARBA00022679"/>
    </source>
</evidence>
<name>A0A0J7K949_LASNI</name>
<dbReference type="CDD" id="cd01647">
    <property type="entry name" value="RT_LTR"/>
    <property type="match status" value="1"/>
</dbReference>
<dbReference type="SUPFAM" id="SSF56672">
    <property type="entry name" value="DNA/RNA polymerases"/>
    <property type="match status" value="1"/>
</dbReference>
<dbReference type="STRING" id="67767.A0A0J7K949"/>
<keyword evidence="10" id="KW-1185">Reference proteome</keyword>
<evidence type="ECO:0000256" key="6">
    <source>
        <dbReference type="ARBA" id="ARBA00022801"/>
    </source>
</evidence>
<organism evidence="9 10">
    <name type="scientific">Lasius niger</name>
    <name type="common">Black garden ant</name>
    <dbReference type="NCBI Taxonomy" id="67767"/>
    <lineage>
        <taxon>Eukaryota</taxon>
        <taxon>Metazoa</taxon>
        <taxon>Ecdysozoa</taxon>
        <taxon>Arthropoda</taxon>
        <taxon>Hexapoda</taxon>
        <taxon>Insecta</taxon>
        <taxon>Pterygota</taxon>
        <taxon>Neoptera</taxon>
        <taxon>Endopterygota</taxon>
        <taxon>Hymenoptera</taxon>
        <taxon>Apocrita</taxon>
        <taxon>Aculeata</taxon>
        <taxon>Formicoidea</taxon>
        <taxon>Formicidae</taxon>
        <taxon>Formicinae</taxon>
        <taxon>Lasius</taxon>
        <taxon>Lasius</taxon>
    </lineage>
</organism>
<dbReference type="PROSITE" id="PS50878">
    <property type="entry name" value="RT_POL"/>
    <property type="match status" value="1"/>
</dbReference>
<evidence type="ECO:0000313" key="10">
    <source>
        <dbReference type="Proteomes" id="UP000036403"/>
    </source>
</evidence>
<keyword evidence="1" id="KW-0645">Protease</keyword>
<evidence type="ECO:0000259" key="8">
    <source>
        <dbReference type="PROSITE" id="PS50878"/>
    </source>
</evidence>
<dbReference type="InterPro" id="IPR053134">
    <property type="entry name" value="RNA-dir_DNA_polymerase"/>
</dbReference>
<gene>
    <name evidence="9" type="ORF">RF55_14096</name>
</gene>
<dbReference type="InterPro" id="IPR043128">
    <property type="entry name" value="Rev_trsase/Diguanyl_cyclase"/>
</dbReference>
<proteinExistence type="predicted"/>
<dbReference type="OrthoDB" id="430238at2759"/>
<dbReference type="PANTHER" id="PTHR24559">
    <property type="entry name" value="TRANSPOSON TY3-I GAG-POL POLYPROTEIN"/>
    <property type="match status" value="1"/>
</dbReference>
<dbReference type="FunFam" id="3.10.10.10:FF:000007">
    <property type="entry name" value="Retrovirus-related Pol polyprotein from transposon 17.6-like Protein"/>
    <property type="match status" value="1"/>
</dbReference>
<dbReference type="Gene3D" id="3.30.70.270">
    <property type="match status" value="1"/>
</dbReference>
<dbReference type="Pfam" id="PF00078">
    <property type="entry name" value="RVT_1"/>
    <property type="match status" value="1"/>
</dbReference>
<dbReference type="Gene3D" id="3.10.10.10">
    <property type="entry name" value="HIV Type 1 Reverse Transcriptase, subunit A, domain 1"/>
    <property type="match status" value="1"/>
</dbReference>
<dbReference type="GO" id="GO:0003964">
    <property type="term" value="F:RNA-directed DNA polymerase activity"/>
    <property type="evidence" value="ECO:0007669"/>
    <property type="project" value="UniProtKB-KW"/>
</dbReference>
<keyword evidence="3" id="KW-0548">Nucleotidyltransferase</keyword>
<evidence type="ECO:0000256" key="1">
    <source>
        <dbReference type="ARBA" id="ARBA00022670"/>
    </source>
</evidence>
<dbReference type="PaxDb" id="67767-A0A0J7K949"/>
<evidence type="ECO:0000256" key="4">
    <source>
        <dbReference type="ARBA" id="ARBA00022722"/>
    </source>
</evidence>
<evidence type="ECO:0000256" key="7">
    <source>
        <dbReference type="ARBA" id="ARBA00022918"/>
    </source>
</evidence>
<dbReference type="GO" id="GO:0008233">
    <property type="term" value="F:peptidase activity"/>
    <property type="evidence" value="ECO:0007669"/>
    <property type="project" value="UniProtKB-KW"/>
</dbReference>
<accession>A0A0J7K949</accession>
<dbReference type="EMBL" id="LBMM01011457">
    <property type="protein sequence ID" value="KMQ86824.1"/>
    <property type="molecule type" value="Genomic_DNA"/>
</dbReference>
<evidence type="ECO:0000256" key="3">
    <source>
        <dbReference type="ARBA" id="ARBA00022695"/>
    </source>
</evidence>
<keyword evidence="5 9" id="KW-0255">Endonuclease</keyword>
<evidence type="ECO:0000256" key="5">
    <source>
        <dbReference type="ARBA" id="ARBA00022759"/>
    </source>
</evidence>
<evidence type="ECO:0000313" key="9">
    <source>
        <dbReference type="EMBL" id="KMQ86824.1"/>
    </source>
</evidence>
<dbReference type="Proteomes" id="UP000036403">
    <property type="component" value="Unassembled WGS sequence"/>
</dbReference>
<sequence>MLEDVIIRTSASQWNAPLLVVPKKPDASGKPKLRVVIDFRRLNNLTISDSFPLPNITDILNQLGNAKYFTTLDLASGYHQIPMAEQDKKKTAFSTPYGHYESNRMPFGLRNAPATFQQLMNSVLTGIQELRC</sequence>
<keyword evidence="7" id="KW-0695">RNA-directed DNA polymerase</keyword>
<feature type="domain" description="Reverse transcriptase" evidence="8">
    <location>
        <begin position="2"/>
        <end position="132"/>
    </location>
</feature>
<dbReference type="AlphaFoldDB" id="A0A0J7K949"/>
<comment type="caution">
    <text evidence="9">The sequence shown here is derived from an EMBL/GenBank/DDBJ whole genome shotgun (WGS) entry which is preliminary data.</text>
</comment>
<dbReference type="GO" id="GO:0004519">
    <property type="term" value="F:endonuclease activity"/>
    <property type="evidence" value="ECO:0007669"/>
    <property type="project" value="UniProtKB-KW"/>
</dbReference>
<protein>
    <submittedName>
        <fullName evidence="9">Enzymatic polyprotein endonuclease reverse</fullName>
    </submittedName>
</protein>
<keyword evidence="4" id="KW-0540">Nuclease</keyword>
<dbReference type="InterPro" id="IPR000477">
    <property type="entry name" value="RT_dom"/>
</dbReference>
<keyword evidence="2" id="KW-0808">Transferase</keyword>
<reference evidence="9 10" key="1">
    <citation type="submission" date="2015-04" db="EMBL/GenBank/DDBJ databases">
        <title>Lasius niger genome sequencing.</title>
        <authorList>
            <person name="Konorov E.A."/>
            <person name="Nikitin M.A."/>
            <person name="Kirill M.V."/>
            <person name="Chang P."/>
        </authorList>
    </citation>
    <scope>NUCLEOTIDE SEQUENCE [LARGE SCALE GENOMIC DNA]</scope>
    <source>
        <tissue evidence="9">Whole</tissue>
    </source>
</reference>
<dbReference type="PANTHER" id="PTHR24559:SF435">
    <property type="entry name" value="RIBONUCLEASE H"/>
    <property type="match status" value="1"/>
</dbReference>
<keyword evidence="6" id="KW-0378">Hydrolase</keyword>
<dbReference type="InterPro" id="IPR043502">
    <property type="entry name" value="DNA/RNA_pol_sf"/>
</dbReference>
<dbReference type="GO" id="GO:0006508">
    <property type="term" value="P:proteolysis"/>
    <property type="evidence" value="ECO:0007669"/>
    <property type="project" value="UniProtKB-KW"/>
</dbReference>